<dbReference type="InterPro" id="IPR009506">
    <property type="entry name" value="YjiS-like"/>
</dbReference>
<dbReference type="RefSeq" id="WP_014874065.1">
    <property type="nucleotide sequence ID" value="NZ_BSKP01000001.1"/>
</dbReference>
<organism evidence="2 3">
    <name type="scientific">Phaeobacter inhibens</name>
    <dbReference type="NCBI Taxonomy" id="221822"/>
    <lineage>
        <taxon>Bacteria</taxon>
        <taxon>Pseudomonadati</taxon>
        <taxon>Pseudomonadota</taxon>
        <taxon>Alphaproteobacteria</taxon>
        <taxon>Rhodobacterales</taxon>
        <taxon>Roseobacteraceae</taxon>
        <taxon>Phaeobacter</taxon>
    </lineage>
</organism>
<gene>
    <name evidence="2" type="ORF">PhaeoP88_00993</name>
</gene>
<reference evidence="2 3" key="2">
    <citation type="journal article" date="2017" name="Genome Biol. Evol.">
        <title>Trajectories and Drivers of Genome Evolution in Surface-Associated Marine Phaeobacter.</title>
        <authorList>
            <person name="Freese H.M."/>
            <person name="Sikorski J."/>
            <person name="Bunk B."/>
            <person name="Scheuner C."/>
            <person name="Meier-Kolthoff J.P."/>
            <person name="Sproer C."/>
            <person name="Gram L."/>
            <person name="Overmann J."/>
        </authorList>
    </citation>
    <scope>NUCLEOTIDE SEQUENCE [LARGE SCALE GENOMIC DNA]</scope>
    <source>
        <strain evidence="2 3">P88</strain>
    </source>
</reference>
<evidence type="ECO:0000259" key="1">
    <source>
        <dbReference type="Pfam" id="PF06568"/>
    </source>
</evidence>
<dbReference type="EMBL" id="CP010725">
    <property type="protein sequence ID" value="AUQ98377.1"/>
    <property type="molecule type" value="Genomic_DNA"/>
</dbReference>
<evidence type="ECO:0000313" key="2">
    <source>
        <dbReference type="EMBL" id="AUQ98377.1"/>
    </source>
</evidence>
<sequence>MAAVDNMTTRKGALAFSPRAVFDELKGKIARYRLYRQTMNELSTLSGRELADLGLSRSMLRSVAYEAAYGTK</sequence>
<protein>
    <submittedName>
        <fullName evidence="2">Putative small protein</fullName>
    </submittedName>
</protein>
<proteinExistence type="predicted"/>
<dbReference type="Pfam" id="PF06568">
    <property type="entry name" value="YjiS-like"/>
    <property type="match status" value="1"/>
</dbReference>
<dbReference type="Proteomes" id="UP000236447">
    <property type="component" value="Chromosome"/>
</dbReference>
<dbReference type="AlphaFoldDB" id="A0A135IJR6"/>
<dbReference type="GeneID" id="57287765"/>
<accession>A0A135IJR6</accession>
<evidence type="ECO:0000313" key="3">
    <source>
        <dbReference type="Proteomes" id="UP000236447"/>
    </source>
</evidence>
<reference evidence="2 3" key="1">
    <citation type="journal article" date="2017" name="Front. Microbiol.">
        <title>Phaeobacter piscinae sp. nov., a species of the Roseobacter group and potential aquaculture probiont.</title>
        <authorList>
            <person name="Sonnenschein E.C."/>
            <person name="Phippen C.B.W."/>
            <person name="Nielsen K.F."/>
            <person name="Mateiu R.V."/>
            <person name="Melchiorsen J."/>
            <person name="Gram L."/>
            <person name="Overmann J."/>
            <person name="Freese H.M."/>
        </authorList>
    </citation>
    <scope>NUCLEOTIDE SEQUENCE [LARGE SCALE GENOMIC DNA]</scope>
    <source>
        <strain evidence="2 3">P88</strain>
    </source>
</reference>
<feature type="domain" description="YjiS-like" evidence="1">
    <location>
        <begin position="28"/>
        <end position="61"/>
    </location>
</feature>
<name>A0A135IJR6_9RHOB</name>